<feature type="region of interest" description="Disordered" evidence="1">
    <location>
        <begin position="1"/>
        <end position="41"/>
    </location>
</feature>
<evidence type="ECO:0000313" key="2">
    <source>
        <dbReference type="EMBL" id="GFR46497.1"/>
    </source>
</evidence>
<reference evidence="2 3" key="1">
    <citation type="journal article" date="2021" name="Sci. Rep.">
        <title>Genome sequencing of the multicellular alga Astrephomene provides insights into convergent evolution of germ-soma differentiation.</title>
        <authorList>
            <person name="Yamashita S."/>
            <person name="Yamamoto K."/>
            <person name="Matsuzaki R."/>
            <person name="Suzuki S."/>
            <person name="Yamaguchi H."/>
            <person name="Hirooka S."/>
            <person name="Minakuchi Y."/>
            <person name="Miyagishima S."/>
            <person name="Kawachi M."/>
            <person name="Toyoda A."/>
            <person name="Nozaki H."/>
        </authorList>
    </citation>
    <scope>NUCLEOTIDE SEQUENCE [LARGE SCALE GENOMIC DNA]</scope>
    <source>
        <strain evidence="2 3">NIES-4017</strain>
    </source>
</reference>
<sequence length="300" mass="30136">ADVEGADTGARVAVEQTEESEGNEEEDEGEERRALPLGGGPSLSGFLAVAPLGSFTDHAAGSCSSPAAPMRRSMSPLAPPPLTYLPTMRVAFAAAAADEEGAGSPATPSACAPSACATSAWGASPMTTPGANSRDAKKHKGKLAKAFKVLFKKGGKEGAGQAGEMHSSVALSIGAPSTLAGMSEAASALERAMTGMDALSFAGTSDTGMTHGSAMTDPQGEYGSAASKERRRRKGMWKRMKRKLGKLMGIIPRSWEVEAMRAQEAAAAATAAGAAAGPLAAGVADGQGGEAGAASRGRNE</sequence>
<organism evidence="2 3">
    <name type="scientific">Astrephomene gubernaculifera</name>
    <dbReference type="NCBI Taxonomy" id="47775"/>
    <lineage>
        <taxon>Eukaryota</taxon>
        <taxon>Viridiplantae</taxon>
        <taxon>Chlorophyta</taxon>
        <taxon>core chlorophytes</taxon>
        <taxon>Chlorophyceae</taxon>
        <taxon>CS clade</taxon>
        <taxon>Chlamydomonadales</taxon>
        <taxon>Astrephomenaceae</taxon>
        <taxon>Astrephomene</taxon>
    </lineage>
</organism>
<proteinExistence type="predicted"/>
<dbReference type="Proteomes" id="UP001054857">
    <property type="component" value="Unassembled WGS sequence"/>
</dbReference>
<keyword evidence="3" id="KW-1185">Reference proteome</keyword>
<accession>A0AAD3DTR4</accession>
<name>A0AAD3DTR4_9CHLO</name>
<evidence type="ECO:0000256" key="1">
    <source>
        <dbReference type="SAM" id="MobiDB-lite"/>
    </source>
</evidence>
<feature type="non-terminal residue" evidence="2">
    <location>
        <position position="1"/>
    </location>
</feature>
<dbReference type="EMBL" id="BMAR01000014">
    <property type="protein sequence ID" value="GFR46497.1"/>
    <property type="molecule type" value="Genomic_DNA"/>
</dbReference>
<feature type="region of interest" description="Disordered" evidence="1">
    <location>
        <begin position="277"/>
        <end position="300"/>
    </location>
</feature>
<dbReference type="AlphaFoldDB" id="A0AAD3DTR4"/>
<comment type="caution">
    <text evidence="2">The sequence shown here is derived from an EMBL/GenBank/DDBJ whole genome shotgun (WGS) entry which is preliminary data.</text>
</comment>
<gene>
    <name evidence="2" type="ORF">Agub_g8075</name>
</gene>
<feature type="compositionally biased region" description="Acidic residues" evidence="1">
    <location>
        <begin position="16"/>
        <end position="29"/>
    </location>
</feature>
<evidence type="ECO:0000313" key="3">
    <source>
        <dbReference type="Proteomes" id="UP001054857"/>
    </source>
</evidence>
<protein>
    <submittedName>
        <fullName evidence="2">Uncharacterized protein</fullName>
    </submittedName>
</protein>
<feature type="region of interest" description="Disordered" evidence="1">
    <location>
        <begin position="210"/>
        <end position="235"/>
    </location>
</feature>